<feature type="non-terminal residue" evidence="2">
    <location>
        <position position="50"/>
    </location>
</feature>
<organism evidence="2">
    <name type="scientific">marine sediment metagenome</name>
    <dbReference type="NCBI Taxonomy" id="412755"/>
    <lineage>
        <taxon>unclassified sequences</taxon>
        <taxon>metagenomes</taxon>
        <taxon>ecological metagenomes</taxon>
    </lineage>
</organism>
<dbReference type="AlphaFoldDB" id="X0UYF7"/>
<name>X0UYF7_9ZZZZ</name>
<reference evidence="2" key="1">
    <citation type="journal article" date="2014" name="Front. Microbiol.">
        <title>High frequency of phylogenetically diverse reductive dehalogenase-homologous genes in deep subseafloor sedimentary metagenomes.</title>
        <authorList>
            <person name="Kawai M."/>
            <person name="Futagami T."/>
            <person name="Toyoda A."/>
            <person name="Takaki Y."/>
            <person name="Nishi S."/>
            <person name="Hori S."/>
            <person name="Arai W."/>
            <person name="Tsubouchi T."/>
            <person name="Morono Y."/>
            <person name="Uchiyama I."/>
            <person name="Ito T."/>
            <person name="Fujiyama A."/>
            <person name="Inagaki F."/>
            <person name="Takami H."/>
        </authorList>
    </citation>
    <scope>NUCLEOTIDE SEQUENCE</scope>
    <source>
        <strain evidence="2">Expedition CK06-06</strain>
    </source>
</reference>
<dbReference type="EMBL" id="BARS01025442">
    <property type="protein sequence ID" value="GAG04207.1"/>
    <property type="molecule type" value="Genomic_DNA"/>
</dbReference>
<feature type="region of interest" description="Disordered" evidence="1">
    <location>
        <begin position="31"/>
        <end position="50"/>
    </location>
</feature>
<sequence>MIRQHGRQQIINRWGCRFLFKQNHVQRPGFPGTFECSPKGDSDAIAGRSA</sequence>
<proteinExistence type="predicted"/>
<comment type="caution">
    <text evidence="2">The sequence shown here is derived from an EMBL/GenBank/DDBJ whole genome shotgun (WGS) entry which is preliminary data.</text>
</comment>
<accession>X0UYF7</accession>
<evidence type="ECO:0000313" key="2">
    <source>
        <dbReference type="EMBL" id="GAG04207.1"/>
    </source>
</evidence>
<evidence type="ECO:0000256" key="1">
    <source>
        <dbReference type="SAM" id="MobiDB-lite"/>
    </source>
</evidence>
<gene>
    <name evidence="2" type="ORF">S01H1_40211</name>
</gene>
<protein>
    <submittedName>
        <fullName evidence="2">Uncharacterized protein</fullName>
    </submittedName>
</protein>